<dbReference type="PANTHER" id="PTHR43767">
    <property type="entry name" value="LONG-CHAIN-FATTY-ACID--COA LIGASE"/>
    <property type="match status" value="1"/>
</dbReference>
<dbReference type="PROSITE" id="PS00455">
    <property type="entry name" value="AMP_BINDING"/>
    <property type="match status" value="1"/>
</dbReference>
<dbReference type="Pfam" id="PF00501">
    <property type="entry name" value="AMP-binding"/>
    <property type="match status" value="1"/>
</dbReference>
<dbReference type="InterPro" id="IPR000873">
    <property type="entry name" value="AMP-dep_synth/lig_dom"/>
</dbReference>
<dbReference type="Proteomes" id="UP000594459">
    <property type="component" value="Chromosome"/>
</dbReference>
<dbReference type="InterPro" id="IPR050237">
    <property type="entry name" value="ATP-dep_AMP-bd_enzyme"/>
</dbReference>
<gene>
    <name evidence="3" type="ORF">IRL76_06330</name>
</gene>
<dbReference type="KEGG" id="qso:IRL76_06330"/>
<dbReference type="PANTHER" id="PTHR43767:SF10">
    <property type="entry name" value="SURFACTIN SYNTHASE SUBUNIT 1"/>
    <property type="match status" value="1"/>
</dbReference>
<protein>
    <submittedName>
        <fullName evidence="3">Acyl-CoA ligase (AMP-forming), exosortase A system-associated</fullName>
    </submittedName>
</protein>
<feature type="domain" description="AMP-dependent synthetase/ligase" evidence="1">
    <location>
        <begin position="17"/>
        <end position="358"/>
    </location>
</feature>
<name>A0A7S8IVP4_9SPHN</name>
<keyword evidence="3" id="KW-0436">Ligase</keyword>
<dbReference type="PRINTS" id="PR00154">
    <property type="entry name" value="AMPBINDING"/>
</dbReference>
<evidence type="ECO:0000313" key="3">
    <source>
        <dbReference type="EMBL" id="QPD00143.1"/>
    </source>
</evidence>
<reference evidence="3 4" key="1">
    <citation type="submission" date="2020-11" db="EMBL/GenBank/DDBJ databases">
        <title>The genome sequence of Erythrobacter sp. 6D36.</title>
        <authorList>
            <person name="Liu Y."/>
        </authorList>
    </citation>
    <scope>NUCLEOTIDE SEQUENCE [LARGE SCALE GENOMIC DNA]</scope>
    <source>
        <strain evidence="3 4">6D36</strain>
    </source>
</reference>
<dbReference type="InterPro" id="IPR042099">
    <property type="entry name" value="ANL_N_sf"/>
</dbReference>
<evidence type="ECO:0000259" key="1">
    <source>
        <dbReference type="Pfam" id="PF00501"/>
    </source>
</evidence>
<dbReference type="SUPFAM" id="SSF56801">
    <property type="entry name" value="Acetyl-CoA synthetase-like"/>
    <property type="match status" value="1"/>
</dbReference>
<keyword evidence="4" id="KW-1185">Reference proteome</keyword>
<dbReference type="InterPro" id="IPR020459">
    <property type="entry name" value="AMP-binding"/>
</dbReference>
<dbReference type="RefSeq" id="WP_200983937.1">
    <property type="nucleotide sequence ID" value="NZ_CP064654.1"/>
</dbReference>
<dbReference type="Pfam" id="PF13193">
    <property type="entry name" value="AMP-binding_C"/>
    <property type="match status" value="1"/>
</dbReference>
<dbReference type="InterPro" id="IPR025110">
    <property type="entry name" value="AMP-bd_C"/>
</dbReference>
<feature type="domain" description="AMP-binding enzyme C-terminal" evidence="2">
    <location>
        <begin position="417"/>
        <end position="492"/>
    </location>
</feature>
<dbReference type="GO" id="GO:0016877">
    <property type="term" value="F:ligase activity, forming carbon-sulfur bonds"/>
    <property type="evidence" value="ECO:0007669"/>
    <property type="project" value="UniProtKB-ARBA"/>
</dbReference>
<dbReference type="EMBL" id="CP064654">
    <property type="protein sequence ID" value="QPD00143.1"/>
    <property type="molecule type" value="Genomic_DNA"/>
</dbReference>
<dbReference type="NCBIfam" id="TIGR03098">
    <property type="entry name" value="ligase_PEP_1"/>
    <property type="match status" value="1"/>
</dbReference>
<dbReference type="InterPro" id="IPR017529">
    <property type="entry name" value="AcylCoA_ligase_PEP_1"/>
</dbReference>
<evidence type="ECO:0000259" key="2">
    <source>
        <dbReference type="Pfam" id="PF13193"/>
    </source>
</evidence>
<evidence type="ECO:0000313" key="4">
    <source>
        <dbReference type="Proteomes" id="UP000594459"/>
    </source>
</evidence>
<dbReference type="AlphaFoldDB" id="A0A7S8IVP4"/>
<sequence length="504" mass="54208">MSDHTPHPLDQLAERGDAQAPALVLRDRTLDYAALRERVAQLAGWLASRAEKGARVASWAAKGELTCLLPLAAARAGLVHVPINPLLKRAQAAHILADSGSVLLMGNKARIATLEESDLPADCEVFEEGEALLAASVLDSPLPPSANDPDDLAAILYTSGSTGRPKGVMLSHANMWLGAVSVADYLDMRPDDVTLSVLPLSFDYGQNQLLSTWYAGGSVVPLDYLFPRDVAKACQKHAITTLAAVPPLWVQLTELNWSDEAKASLRRLTNSGGALTTDLVRDLRRLFPDARLFPMYGLTEAFRSTYLDPALVDEHPTSMGTAIPFAEILVIADSGEVAAPGEEGELVHCGPLVAQGYWQDPERTAERFKPAPAASHYGGMAVWSGDRARREADGLLYFVGRRDAMIKSSGNRISPQEIESAALATGLVAEAVALGVKDERLGDAIHLVVRAAANAVGAQEELLKALHKELPTFMHPHVIHWRDKLPLNPNGKLDRNAIAEEIGA</sequence>
<dbReference type="InterPro" id="IPR020845">
    <property type="entry name" value="AMP-binding_CS"/>
</dbReference>
<dbReference type="InterPro" id="IPR045851">
    <property type="entry name" value="AMP-bd_C_sf"/>
</dbReference>
<organism evidence="3 4">
    <name type="scientific">Qipengyuania soli</name>
    <dbReference type="NCBI Taxonomy" id="2782568"/>
    <lineage>
        <taxon>Bacteria</taxon>
        <taxon>Pseudomonadati</taxon>
        <taxon>Pseudomonadota</taxon>
        <taxon>Alphaproteobacteria</taxon>
        <taxon>Sphingomonadales</taxon>
        <taxon>Erythrobacteraceae</taxon>
        <taxon>Qipengyuania</taxon>
    </lineage>
</organism>
<proteinExistence type="predicted"/>
<accession>A0A7S8IVP4</accession>
<dbReference type="Gene3D" id="3.30.300.30">
    <property type="match status" value="1"/>
</dbReference>
<dbReference type="Gene3D" id="3.40.50.12780">
    <property type="entry name" value="N-terminal domain of ligase-like"/>
    <property type="match status" value="1"/>
</dbReference>